<feature type="non-terminal residue" evidence="1">
    <location>
        <position position="1"/>
    </location>
</feature>
<feature type="non-terminal residue" evidence="1">
    <location>
        <position position="273"/>
    </location>
</feature>
<gene>
    <name evidence="1" type="ORF">g.51753</name>
</gene>
<accession>A0A1B6MQ62</accession>
<dbReference type="PANTHER" id="PTHR46348">
    <property type="entry name" value="DELETED IN LUNG AND ESOPHAGEAL CANCER PROTEIN 1"/>
    <property type="match status" value="1"/>
</dbReference>
<dbReference type="GO" id="GO:0008285">
    <property type="term" value="P:negative regulation of cell population proliferation"/>
    <property type="evidence" value="ECO:0007669"/>
    <property type="project" value="InterPro"/>
</dbReference>
<dbReference type="PANTHER" id="PTHR46348:SF1">
    <property type="entry name" value="DELETED IN LUNG AND ESOPHAGEAL CANCER PROTEIN 1"/>
    <property type="match status" value="1"/>
</dbReference>
<dbReference type="AlphaFoldDB" id="A0A1B6MQ62"/>
<organism evidence="1">
    <name type="scientific">Graphocephala atropunctata</name>
    <dbReference type="NCBI Taxonomy" id="36148"/>
    <lineage>
        <taxon>Eukaryota</taxon>
        <taxon>Metazoa</taxon>
        <taxon>Ecdysozoa</taxon>
        <taxon>Arthropoda</taxon>
        <taxon>Hexapoda</taxon>
        <taxon>Insecta</taxon>
        <taxon>Pterygota</taxon>
        <taxon>Neoptera</taxon>
        <taxon>Paraneoptera</taxon>
        <taxon>Hemiptera</taxon>
        <taxon>Auchenorrhyncha</taxon>
        <taxon>Membracoidea</taxon>
        <taxon>Cicadellidae</taxon>
        <taxon>Cicadellinae</taxon>
        <taxon>Cicadellini</taxon>
        <taxon>Graphocephala</taxon>
    </lineage>
</organism>
<dbReference type="GO" id="GO:0015631">
    <property type="term" value="F:tubulin binding"/>
    <property type="evidence" value="ECO:0007669"/>
    <property type="project" value="TreeGrafter"/>
</dbReference>
<name>A0A1B6MQ62_9HEMI</name>
<proteinExistence type="predicted"/>
<reference evidence="1" key="1">
    <citation type="submission" date="2015-11" db="EMBL/GenBank/DDBJ databases">
        <title>De novo transcriptome assembly of four potential Pierce s Disease insect vectors from Arizona vineyards.</title>
        <authorList>
            <person name="Tassone E.E."/>
        </authorList>
    </citation>
    <scope>NUCLEOTIDE SEQUENCE</scope>
</reference>
<dbReference type="EMBL" id="GEBQ01001948">
    <property type="protein sequence ID" value="JAT38029.1"/>
    <property type="molecule type" value="Transcribed_RNA"/>
</dbReference>
<evidence type="ECO:0000313" key="1">
    <source>
        <dbReference type="EMBL" id="JAT38029.1"/>
    </source>
</evidence>
<protein>
    <submittedName>
        <fullName evidence="1">Uncharacterized protein</fullName>
    </submittedName>
</protein>
<dbReference type="GO" id="GO:0005929">
    <property type="term" value="C:cilium"/>
    <property type="evidence" value="ECO:0007669"/>
    <property type="project" value="TreeGrafter"/>
</dbReference>
<dbReference type="InterPro" id="IPR033304">
    <property type="entry name" value="DLEC1"/>
</dbReference>
<dbReference type="GO" id="GO:0005737">
    <property type="term" value="C:cytoplasm"/>
    <property type="evidence" value="ECO:0007669"/>
    <property type="project" value="TreeGrafter"/>
</dbReference>
<sequence length="273" mass="31535">VFWGNPLVPLGDRQVVDVEPRFAVLGPLEKLPTQIHLTSQIAGFLDNLYIPCFVEGCFQPLILKIEGFVEGLTVRVEWDSETRHHCVVWPPAECKEIVKYSHFFQSPIFHCLPNTPTQTSMTSLEHELQDEHNHPQWKLVDIEDTTSQVESRESHVSSIPYLNWPIIGGRYTRKSMSEEMERQFNGLFLPEEHEEVDKDEDTANTVCFHDVPLKKAVTQIIYIKNDSAISSHFESYIANNFERPQEPVKMSVPEKIEKKLKCGEEDEWTKRAS</sequence>